<reference evidence="2 3" key="1">
    <citation type="submission" date="2022-07" db="EMBL/GenBank/DDBJ databases">
        <title>Genome-wide signatures of adaptation to extreme environments.</title>
        <authorList>
            <person name="Cho C.H."/>
            <person name="Yoon H.S."/>
        </authorList>
    </citation>
    <scope>NUCLEOTIDE SEQUENCE [LARGE SCALE GENOMIC DNA]</scope>
    <source>
        <strain evidence="2 3">108.79 E11</strain>
    </source>
</reference>
<dbReference type="Proteomes" id="UP001300502">
    <property type="component" value="Unassembled WGS sequence"/>
</dbReference>
<accession>A0AAV9IE74</accession>
<evidence type="ECO:0000313" key="3">
    <source>
        <dbReference type="Proteomes" id="UP001300502"/>
    </source>
</evidence>
<dbReference type="SMART" id="SM00338">
    <property type="entry name" value="BRLZ"/>
    <property type="match status" value="1"/>
</dbReference>
<dbReference type="Pfam" id="PF07716">
    <property type="entry name" value="bZIP_2"/>
    <property type="match status" value="1"/>
</dbReference>
<gene>
    <name evidence="2" type="ORF">GAYE_SCF13G3429</name>
</gene>
<dbReference type="PROSITE" id="PS00036">
    <property type="entry name" value="BZIP_BASIC"/>
    <property type="match status" value="1"/>
</dbReference>
<organism evidence="2 3">
    <name type="scientific">Galdieria yellowstonensis</name>
    <dbReference type="NCBI Taxonomy" id="3028027"/>
    <lineage>
        <taxon>Eukaryota</taxon>
        <taxon>Rhodophyta</taxon>
        <taxon>Bangiophyceae</taxon>
        <taxon>Galdieriales</taxon>
        <taxon>Galdieriaceae</taxon>
        <taxon>Galdieria</taxon>
    </lineage>
</organism>
<feature type="domain" description="BZIP" evidence="1">
    <location>
        <begin position="157"/>
        <end position="172"/>
    </location>
</feature>
<name>A0AAV9IE74_9RHOD</name>
<dbReference type="EMBL" id="JANCYU010000031">
    <property type="protein sequence ID" value="KAK4525521.1"/>
    <property type="molecule type" value="Genomic_DNA"/>
</dbReference>
<protein>
    <recommendedName>
        <fullName evidence="1">BZIP domain-containing protein</fullName>
    </recommendedName>
</protein>
<dbReference type="CDD" id="cd14686">
    <property type="entry name" value="bZIP"/>
    <property type="match status" value="1"/>
</dbReference>
<comment type="caution">
    <text evidence="2">The sequence shown here is derived from an EMBL/GenBank/DDBJ whole genome shotgun (WGS) entry which is preliminary data.</text>
</comment>
<evidence type="ECO:0000259" key="1">
    <source>
        <dbReference type="PROSITE" id="PS00036"/>
    </source>
</evidence>
<evidence type="ECO:0000313" key="2">
    <source>
        <dbReference type="EMBL" id="KAK4525521.1"/>
    </source>
</evidence>
<keyword evidence="3" id="KW-1185">Reference proteome</keyword>
<dbReference type="AlphaFoldDB" id="A0AAV9IE74"/>
<dbReference type="InterPro" id="IPR046347">
    <property type="entry name" value="bZIP_sf"/>
</dbReference>
<proteinExistence type="predicted"/>
<dbReference type="SUPFAM" id="SSF57959">
    <property type="entry name" value="Leucine zipper domain"/>
    <property type="match status" value="1"/>
</dbReference>
<sequence length="294" mass="33017">MWQQTCPSLPLQRSLEEITEWIDSEQSIPLNGGTSSTGVFPSGWSAVYGEQNPVVEKNKSSYKLIGMNDSNGFCHLPSCVSVERRLEYTTPSGFKSSPSFVPIAPAPPAGQLDQSMKEVSSRAARFDEFLQVTDLSGTTANKGRRMTPRERDIMLYKRKLRNRDSASRSRKKKKAVIQGLNEELEALVGFYKSKEEETNSSLCKAEKKKLELLEERRCLVKELESLGTELRSAKEQLKSVNRCMLSKEEIVSSVPMNNDALQGRNMRHATLSRIAESEEKSKSFCPTSSHLIRS</sequence>
<dbReference type="InterPro" id="IPR004827">
    <property type="entry name" value="bZIP"/>
</dbReference>
<dbReference type="GO" id="GO:0003700">
    <property type="term" value="F:DNA-binding transcription factor activity"/>
    <property type="evidence" value="ECO:0007669"/>
    <property type="project" value="InterPro"/>
</dbReference>